<dbReference type="SUPFAM" id="SSF51126">
    <property type="entry name" value="Pectin lyase-like"/>
    <property type="match status" value="1"/>
</dbReference>
<comment type="caution">
    <text evidence="2">The sequence shown here is derived from an EMBL/GenBank/DDBJ whole genome shotgun (WGS) entry which is preliminary data.</text>
</comment>
<evidence type="ECO:0000256" key="1">
    <source>
        <dbReference type="SAM" id="SignalP"/>
    </source>
</evidence>
<keyword evidence="3" id="KW-1185">Reference proteome</keyword>
<gene>
    <name evidence="2" type="ORF">GCM10011396_41800</name>
</gene>
<dbReference type="EMBL" id="BMED01000005">
    <property type="protein sequence ID" value="GGC90239.1"/>
    <property type="molecule type" value="Genomic_DNA"/>
</dbReference>
<reference evidence="2" key="1">
    <citation type="journal article" date="2014" name="Int. J. Syst. Evol. Microbiol.">
        <title>Complete genome sequence of Corynebacterium casei LMG S-19264T (=DSM 44701T), isolated from a smear-ripened cheese.</title>
        <authorList>
            <consortium name="US DOE Joint Genome Institute (JGI-PGF)"/>
            <person name="Walter F."/>
            <person name="Albersmeier A."/>
            <person name="Kalinowski J."/>
            <person name="Ruckert C."/>
        </authorList>
    </citation>
    <scope>NUCLEOTIDE SEQUENCE</scope>
    <source>
        <strain evidence="2">CGMCC 1.10998</strain>
    </source>
</reference>
<dbReference type="Proteomes" id="UP000637423">
    <property type="component" value="Unassembled WGS sequence"/>
</dbReference>
<organism evidence="2 3">
    <name type="scientific">Undibacterium terreum</name>
    <dbReference type="NCBI Taxonomy" id="1224302"/>
    <lineage>
        <taxon>Bacteria</taxon>
        <taxon>Pseudomonadati</taxon>
        <taxon>Pseudomonadota</taxon>
        <taxon>Betaproteobacteria</taxon>
        <taxon>Burkholderiales</taxon>
        <taxon>Oxalobacteraceae</taxon>
        <taxon>Undibacterium</taxon>
    </lineage>
</organism>
<feature type="chain" id="PRO_5037824143" description="Right handed beta helix domain-containing protein" evidence="1">
    <location>
        <begin position="30"/>
        <end position="409"/>
    </location>
</feature>
<keyword evidence="1" id="KW-0732">Signal</keyword>
<evidence type="ECO:0000313" key="2">
    <source>
        <dbReference type="EMBL" id="GGC90239.1"/>
    </source>
</evidence>
<protein>
    <recommendedName>
        <fullName evidence="4">Right handed beta helix domain-containing protein</fullName>
    </recommendedName>
</protein>
<proteinExistence type="predicted"/>
<dbReference type="AlphaFoldDB" id="A0A916UVA4"/>
<dbReference type="Gene3D" id="2.160.20.10">
    <property type="entry name" value="Single-stranded right-handed beta-helix, Pectin lyase-like"/>
    <property type="match status" value="1"/>
</dbReference>
<sequence>MQSFFRLQAPRCGLLFAAMLLFNTHLALAAHTLRVGRFAAISSISQAAKLAQDGDIIEIEAGEYAGDVAVWTQKQLSIRAVGGRVKLIAAGRSAEGKAIWVVRGGDITIQGIDFQGTRVPDRNGAGIRLEAGNLIVRDCSFTDNENGILTAGGEATLEVENSEFGHNGAGDGRSHNIYVGPLRKFKVSGSYFHHARSGHLLKSRARENLIFYNRLSDEAGGHASYELEFPNGGISYVIGNLIEQSASTENTAMISVGAEGYSWPENELYLSSNTIVDDLPSAGTFLFAKPGDIKLVAVNNLLVGNGLVKAGKTVTAGMAYAWKIPGVSGDFENNYLVDRTQFVFPAGFDYRLKTTAPFASGAKFIVPAMANRQDLSPQFEYLFPVGKIILTVKPELPGAFQTGRKEQMR</sequence>
<reference evidence="2" key="2">
    <citation type="submission" date="2020-09" db="EMBL/GenBank/DDBJ databases">
        <authorList>
            <person name="Sun Q."/>
            <person name="Zhou Y."/>
        </authorList>
    </citation>
    <scope>NUCLEOTIDE SEQUENCE</scope>
    <source>
        <strain evidence="2">CGMCC 1.10998</strain>
    </source>
</reference>
<name>A0A916UVA4_9BURK</name>
<accession>A0A916UVA4</accession>
<feature type="signal peptide" evidence="1">
    <location>
        <begin position="1"/>
        <end position="29"/>
    </location>
</feature>
<evidence type="ECO:0008006" key="4">
    <source>
        <dbReference type="Google" id="ProtNLM"/>
    </source>
</evidence>
<dbReference type="InterPro" id="IPR012334">
    <property type="entry name" value="Pectin_lyas_fold"/>
</dbReference>
<evidence type="ECO:0000313" key="3">
    <source>
        <dbReference type="Proteomes" id="UP000637423"/>
    </source>
</evidence>
<dbReference type="InterPro" id="IPR011050">
    <property type="entry name" value="Pectin_lyase_fold/virulence"/>
</dbReference>